<proteinExistence type="predicted"/>
<comment type="caution">
    <text evidence="1">The sequence shown here is derived from an EMBL/GenBank/DDBJ whole genome shotgun (WGS) entry which is preliminary data.</text>
</comment>
<keyword evidence="2" id="KW-1185">Reference proteome</keyword>
<dbReference type="AlphaFoldDB" id="A0A1Y1T7R2"/>
<sequence>MKMNKLFTAILVVIGFTQIKAQNSNSLSSSPYSLYGLGLENPLSTGKNDGLGYAGLAMTSANSLNLLNPASLGGINQHSLFYNIGFKLESKYLEQNRDSEHITSGNFSNLALGMAINNRSGIALSLMPKTDVGYEVSGLYSPIEGSSELFETEAEGNGGLNNFMLSYGYALTDKLRFGANASLLFGEITETQFNYIQSNILYIADENDYSGFRFGAGLQYDLSKSISLGLTAKTPVSLSGSQTRTISQYYADDEIVAGIVEENEVDNFDLPLELGFGLQLKLMDGFDVLADYKRHFWSSTNQSDALGKFTDQDFFNLGFSFSPLPNSNPLIYANHLEYRAGAYYDSGNLEINDQKISKYGLSLGIGFPLNKQDKSMINLSYSYGTQGNINNGLIKENFHLLSLNFSFEDLIFVTRKFN</sequence>
<dbReference type="SUPFAM" id="SSF56935">
    <property type="entry name" value="Porins"/>
    <property type="match status" value="1"/>
</dbReference>
<organism evidence="1 2">
    <name type="scientific">Zunongwangia atlantica 22II14-10F7</name>
    <dbReference type="NCBI Taxonomy" id="1185767"/>
    <lineage>
        <taxon>Bacteria</taxon>
        <taxon>Pseudomonadati</taxon>
        <taxon>Bacteroidota</taxon>
        <taxon>Flavobacteriia</taxon>
        <taxon>Flavobacteriales</taxon>
        <taxon>Flavobacteriaceae</taxon>
        <taxon>Zunongwangia</taxon>
    </lineage>
</organism>
<accession>A0A1Y1T7R2</accession>
<evidence type="ECO:0000313" key="1">
    <source>
        <dbReference type="EMBL" id="ORL47091.1"/>
    </source>
</evidence>
<dbReference type="STRING" id="1185767.IIF7_03706"/>
<name>A0A1Y1T7R2_9FLAO</name>
<evidence type="ECO:0000313" key="2">
    <source>
        <dbReference type="Proteomes" id="UP000192746"/>
    </source>
</evidence>
<gene>
    <name evidence="1" type="ORF">IIF7_03706</name>
</gene>
<protein>
    <submittedName>
        <fullName evidence="1">Outer membrane protein</fullName>
    </submittedName>
</protein>
<reference evidence="1 2" key="1">
    <citation type="submission" date="2013-04" db="EMBL/GenBank/DDBJ databases">
        <title>Zunongwangia sp. 22II14-10F7 Genome Sequencing.</title>
        <authorList>
            <person name="Lai Q."/>
            <person name="Shao Z."/>
        </authorList>
    </citation>
    <scope>NUCLEOTIDE SEQUENCE [LARGE SCALE GENOMIC DNA]</scope>
    <source>
        <strain evidence="1 2">22II14-10F7</strain>
    </source>
</reference>
<dbReference type="EMBL" id="ARYN01000002">
    <property type="protein sequence ID" value="ORL47091.1"/>
    <property type="molecule type" value="Genomic_DNA"/>
</dbReference>
<dbReference type="Proteomes" id="UP000192746">
    <property type="component" value="Unassembled WGS sequence"/>
</dbReference>
<dbReference type="Gene3D" id="2.40.160.60">
    <property type="entry name" value="Outer membrane protein transport protein (OMPP1/FadL/TodX)"/>
    <property type="match status" value="1"/>
</dbReference>